<protein>
    <submittedName>
        <fullName evidence="1">Cyclase family protein</fullName>
        <ecNumber evidence="1">3.5.-.-</ecNumber>
    </submittedName>
</protein>
<dbReference type="InterPro" id="IPR037175">
    <property type="entry name" value="KFase_sf"/>
</dbReference>
<comment type="caution">
    <text evidence="1">The sequence shown here is derived from an EMBL/GenBank/DDBJ whole genome shotgun (WGS) entry which is preliminary data.</text>
</comment>
<dbReference type="EMBL" id="JBHSQO010000059">
    <property type="protein sequence ID" value="MFC6094270.1"/>
    <property type="molecule type" value="Genomic_DNA"/>
</dbReference>
<dbReference type="EC" id="3.5.-.-" evidence="1"/>
<dbReference type="RefSeq" id="WP_380642356.1">
    <property type="nucleotide sequence ID" value="NZ_JBHSQO010000059.1"/>
</dbReference>
<dbReference type="Proteomes" id="UP001596220">
    <property type="component" value="Unassembled WGS sequence"/>
</dbReference>
<keyword evidence="2" id="KW-1185">Reference proteome</keyword>
<evidence type="ECO:0000313" key="1">
    <source>
        <dbReference type="EMBL" id="MFC6094270.1"/>
    </source>
</evidence>
<dbReference type="Pfam" id="PF04199">
    <property type="entry name" value="Cyclase"/>
    <property type="match status" value="1"/>
</dbReference>
<keyword evidence="1" id="KW-0378">Hydrolase</keyword>
<dbReference type="InterPro" id="IPR006311">
    <property type="entry name" value="TAT_signal"/>
</dbReference>
<organism evidence="1 2">
    <name type="scientific">Saccharothrix lopnurensis</name>
    <dbReference type="NCBI Taxonomy" id="1670621"/>
    <lineage>
        <taxon>Bacteria</taxon>
        <taxon>Bacillati</taxon>
        <taxon>Actinomycetota</taxon>
        <taxon>Actinomycetes</taxon>
        <taxon>Pseudonocardiales</taxon>
        <taxon>Pseudonocardiaceae</taxon>
        <taxon>Saccharothrix</taxon>
    </lineage>
</organism>
<gene>
    <name evidence="1" type="ORF">ACFP3R_33810</name>
</gene>
<dbReference type="InterPro" id="IPR007325">
    <property type="entry name" value="KFase/CYL"/>
</dbReference>
<dbReference type="PANTHER" id="PTHR31118">
    <property type="entry name" value="CYCLASE-LIKE PROTEIN 2"/>
    <property type="match status" value="1"/>
</dbReference>
<name>A0ABW1PF84_9PSEU</name>
<dbReference type="Gene3D" id="3.50.30.50">
    <property type="entry name" value="Putative cyclase"/>
    <property type="match status" value="1"/>
</dbReference>
<proteinExistence type="predicted"/>
<dbReference type="GO" id="GO:0016787">
    <property type="term" value="F:hydrolase activity"/>
    <property type="evidence" value="ECO:0007669"/>
    <property type="project" value="UniProtKB-KW"/>
</dbReference>
<sequence>MTAERMEWSSVRRRSMLAGVVSAVGGAVAAGGGSARASGRPLGLGDYRLVNLAHVNDPDRTNVYPGDPEFTLTTVTTVPEHGFYLQYVSQGEHTGTHWGAPAHFNADQPHADELDPEDLFLPAVRVDVRERAARDADYEVTVQDLQRWEKRHGRIPREAAVVLWTGWQDRWGTPAFYNFDEHGQMHQPGFSPAAVEWLVSTGRLGRRGALGTDTFSPERALDAEYRVSKLLYREHRISLEVLTNLDRLPEQGAHVLVGGVVNRRGSGSPASVYAFVPRR</sequence>
<reference evidence="2" key="1">
    <citation type="journal article" date="2019" name="Int. J. Syst. Evol. Microbiol.">
        <title>The Global Catalogue of Microorganisms (GCM) 10K type strain sequencing project: providing services to taxonomists for standard genome sequencing and annotation.</title>
        <authorList>
            <consortium name="The Broad Institute Genomics Platform"/>
            <consortium name="The Broad Institute Genome Sequencing Center for Infectious Disease"/>
            <person name="Wu L."/>
            <person name="Ma J."/>
        </authorList>
    </citation>
    <scope>NUCLEOTIDE SEQUENCE [LARGE SCALE GENOMIC DNA]</scope>
    <source>
        <strain evidence="2">CGMCC 4.7246</strain>
    </source>
</reference>
<dbReference type="PANTHER" id="PTHR31118:SF12">
    <property type="entry name" value="CYCLASE-LIKE PROTEIN 2"/>
    <property type="match status" value="1"/>
</dbReference>
<dbReference type="PROSITE" id="PS51318">
    <property type="entry name" value="TAT"/>
    <property type="match status" value="1"/>
</dbReference>
<evidence type="ECO:0000313" key="2">
    <source>
        <dbReference type="Proteomes" id="UP001596220"/>
    </source>
</evidence>
<dbReference type="SUPFAM" id="SSF102198">
    <property type="entry name" value="Putative cyclase"/>
    <property type="match status" value="1"/>
</dbReference>
<accession>A0ABW1PF84</accession>